<feature type="non-terminal residue" evidence="1">
    <location>
        <position position="1"/>
    </location>
</feature>
<evidence type="ECO:0000313" key="1">
    <source>
        <dbReference type="EMBL" id="KAK7083144.1"/>
    </source>
</evidence>
<dbReference type="SUPFAM" id="SSF48726">
    <property type="entry name" value="Immunoglobulin"/>
    <property type="match status" value="1"/>
</dbReference>
<comment type="caution">
    <text evidence="1">The sequence shown here is derived from an EMBL/GenBank/DDBJ whole genome shotgun (WGS) entry which is preliminary data.</text>
</comment>
<evidence type="ECO:0008006" key="3">
    <source>
        <dbReference type="Google" id="ProtNLM"/>
    </source>
</evidence>
<accession>A0AAN8XP70</accession>
<reference evidence="1 2" key="1">
    <citation type="submission" date="2023-11" db="EMBL/GenBank/DDBJ databases">
        <title>Halocaridina rubra genome assembly.</title>
        <authorList>
            <person name="Smith C."/>
        </authorList>
    </citation>
    <scope>NUCLEOTIDE SEQUENCE [LARGE SCALE GENOMIC DNA]</scope>
    <source>
        <strain evidence="1">EP-1</strain>
        <tissue evidence="1">Whole</tissue>
    </source>
</reference>
<keyword evidence="2" id="KW-1185">Reference proteome</keyword>
<protein>
    <recommendedName>
        <fullName evidence="3">Immunoglobulin V-set domain-containing protein</fullName>
    </recommendedName>
</protein>
<dbReference type="Proteomes" id="UP001381693">
    <property type="component" value="Unassembled WGS sequence"/>
</dbReference>
<dbReference type="AlphaFoldDB" id="A0AAN8XP70"/>
<dbReference type="EMBL" id="JAXCGZ010003798">
    <property type="protein sequence ID" value="KAK7083144.1"/>
    <property type="molecule type" value="Genomic_DNA"/>
</dbReference>
<gene>
    <name evidence="1" type="ORF">SK128_019873</name>
</gene>
<evidence type="ECO:0000313" key="2">
    <source>
        <dbReference type="Proteomes" id="UP001381693"/>
    </source>
</evidence>
<sequence>CLCDRNRDDIRRQEVLEGGNVTLTCYAQPGQLKAYRWVYIRAGTQRPQVLSSGRRLVVGEPRMTLNTQTGKNINKKINQPSSRLGMKKT</sequence>
<name>A0AAN8XP70_HALRR</name>
<organism evidence="1 2">
    <name type="scientific">Halocaridina rubra</name>
    <name type="common">Hawaiian red shrimp</name>
    <dbReference type="NCBI Taxonomy" id="373956"/>
    <lineage>
        <taxon>Eukaryota</taxon>
        <taxon>Metazoa</taxon>
        <taxon>Ecdysozoa</taxon>
        <taxon>Arthropoda</taxon>
        <taxon>Crustacea</taxon>
        <taxon>Multicrustacea</taxon>
        <taxon>Malacostraca</taxon>
        <taxon>Eumalacostraca</taxon>
        <taxon>Eucarida</taxon>
        <taxon>Decapoda</taxon>
        <taxon>Pleocyemata</taxon>
        <taxon>Caridea</taxon>
        <taxon>Atyoidea</taxon>
        <taxon>Atyidae</taxon>
        <taxon>Halocaridina</taxon>
    </lineage>
</organism>
<dbReference type="InterPro" id="IPR036179">
    <property type="entry name" value="Ig-like_dom_sf"/>
</dbReference>
<proteinExistence type="predicted"/>